<dbReference type="Pfam" id="PF01553">
    <property type="entry name" value="Acyltransferase"/>
    <property type="match status" value="1"/>
</dbReference>
<evidence type="ECO:0000259" key="4">
    <source>
        <dbReference type="Pfam" id="PF01553"/>
    </source>
</evidence>
<gene>
    <name evidence="5" type="ORF">METZ01_LOCUS415419</name>
</gene>
<organism evidence="5">
    <name type="scientific">marine metagenome</name>
    <dbReference type="NCBI Taxonomy" id="408172"/>
    <lineage>
        <taxon>unclassified sequences</taxon>
        <taxon>metagenomes</taxon>
        <taxon>ecological metagenomes</taxon>
    </lineage>
</organism>
<sequence>MIKRTLFLFFFYFGVIFVCIFFLPALIFPQKITLYGGKILGFWSKFCLEIFLSTKIIIKGKEKVLNNEKFFIASAHQSQFETFFLQTLFNSPVFILKKELLRIPVFGWHLKKIGSISIDRNKIT</sequence>
<dbReference type="InterPro" id="IPR002123">
    <property type="entry name" value="Plipid/glycerol_acylTrfase"/>
</dbReference>
<dbReference type="AlphaFoldDB" id="A0A382WW18"/>
<name>A0A382WW18_9ZZZZ</name>
<keyword evidence="1" id="KW-0808">Transferase</keyword>
<evidence type="ECO:0000313" key="5">
    <source>
        <dbReference type="EMBL" id="SVD62565.1"/>
    </source>
</evidence>
<keyword evidence="3" id="KW-0812">Transmembrane</keyword>
<evidence type="ECO:0000256" key="2">
    <source>
        <dbReference type="ARBA" id="ARBA00023315"/>
    </source>
</evidence>
<dbReference type="PANTHER" id="PTHR10434">
    <property type="entry name" value="1-ACYL-SN-GLYCEROL-3-PHOSPHATE ACYLTRANSFERASE"/>
    <property type="match status" value="1"/>
</dbReference>
<reference evidence="5" key="1">
    <citation type="submission" date="2018-05" db="EMBL/GenBank/DDBJ databases">
        <authorList>
            <person name="Lanie J.A."/>
            <person name="Ng W.-L."/>
            <person name="Kazmierczak K.M."/>
            <person name="Andrzejewski T.M."/>
            <person name="Davidsen T.M."/>
            <person name="Wayne K.J."/>
            <person name="Tettelin H."/>
            <person name="Glass J.I."/>
            <person name="Rusch D."/>
            <person name="Podicherti R."/>
            <person name="Tsui H.-C.T."/>
            <person name="Winkler M.E."/>
        </authorList>
    </citation>
    <scope>NUCLEOTIDE SEQUENCE</scope>
</reference>
<feature type="non-terminal residue" evidence="5">
    <location>
        <position position="124"/>
    </location>
</feature>
<feature type="transmembrane region" description="Helical" evidence="3">
    <location>
        <begin position="7"/>
        <end position="28"/>
    </location>
</feature>
<evidence type="ECO:0000256" key="3">
    <source>
        <dbReference type="SAM" id="Phobius"/>
    </source>
</evidence>
<dbReference type="EMBL" id="UINC01162677">
    <property type="protein sequence ID" value="SVD62565.1"/>
    <property type="molecule type" value="Genomic_DNA"/>
</dbReference>
<proteinExistence type="predicted"/>
<feature type="domain" description="Phospholipid/glycerol acyltransferase" evidence="4">
    <location>
        <begin position="56"/>
        <end position="121"/>
    </location>
</feature>
<keyword evidence="3" id="KW-1133">Transmembrane helix</keyword>
<dbReference type="PANTHER" id="PTHR10434:SF11">
    <property type="entry name" value="1-ACYL-SN-GLYCEROL-3-PHOSPHATE ACYLTRANSFERASE"/>
    <property type="match status" value="1"/>
</dbReference>
<keyword evidence="2" id="KW-0012">Acyltransferase</keyword>
<dbReference type="SUPFAM" id="SSF69593">
    <property type="entry name" value="Glycerol-3-phosphate (1)-acyltransferase"/>
    <property type="match status" value="1"/>
</dbReference>
<keyword evidence="3" id="KW-0472">Membrane</keyword>
<protein>
    <recommendedName>
        <fullName evidence="4">Phospholipid/glycerol acyltransferase domain-containing protein</fullName>
    </recommendedName>
</protein>
<dbReference type="GO" id="GO:0003841">
    <property type="term" value="F:1-acylglycerol-3-phosphate O-acyltransferase activity"/>
    <property type="evidence" value="ECO:0007669"/>
    <property type="project" value="TreeGrafter"/>
</dbReference>
<dbReference type="GO" id="GO:0006654">
    <property type="term" value="P:phosphatidic acid biosynthetic process"/>
    <property type="evidence" value="ECO:0007669"/>
    <property type="project" value="TreeGrafter"/>
</dbReference>
<evidence type="ECO:0000256" key="1">
    <source>
        <dbReference type="ARBA" id="ARBA00022679"/>
    </source>
</evidence>
<accession>A0A382WW18</accession>